<dbReference type="KEGG" id="nio:NITINOP_2925"/>
<protein>
    <submittedName>
        <fullName evidence="1">Uncharacterized protein</fullName>
    </submittedName>
</protein>
<evidence type="ECO:0000313" key="2">
    <source>
        <dbReference type="Proteomes" id="UP000066284"/>
    </source>
</evidence>
<sequence>MTDSLLILYSPIDIPHSTCVSTPHPGKQWITRRSRTSLAWDGAPGWNRTSDPQLRRPT</sequence>
<evidence type="ECO:0000313" key="1">
    <source>
        <dbReference type="EMBL" id="CUQ67897.1"/>
    </source>
</evidence>
<proteinExistence type="predicted"/>
<accession>A0A0S4KWZ8</accession>
<dbReference type="AlphaFoldDB" id="A0A0S4KWZ8"/>
<organism evidence="1 2">
    <name type="scientific">Candidatus Nitrospira inopinata</name>
    <dbReference type="NCBI Taxonomy" id="1715989"/>
    <lineage>
        <taxon>Bacteria</taxon>
        <taxon>Pseudomonadati</taxon>
        <taxon>Nitrospirota</taxon>
        <taxon>Nitrospiria</taxon>
        <taxon>Nitrospirales</taxon>
        <taxon>Nitrospiraceae</taxon>
        <taxon>Nitrospira</taxon>
    </lineage>
</organism>
<gene>
    <name evidence="1" type="ORF">NITINOP_2925</name>
</gene>
<name>A0A0S4KWZ8_9BACT</name>
<dbReference type="EMBL" id="LN885086">
    <property type="protein sequence ID" value="CUQ67897.1"/>
    <property type="molecule type" value="Genomic_DNA"/>
</dbReference>
<keyword evidence="2" id="KW-1185">Reference proteome</keyword>
<dbReference type="Proteomes" id="UP000066284">
    <property type="component" value="Chromosome 1"/>
</dbReference>
<reference evidence="2" key="1">
    <citation type="submission" date="2015-09" db="EMBL/GenBank/DDBJ databases">
        <authorList>
            <person name="Daims H."/>
        </authorList>
    </citation>
    <scope>NUCLEOTIDE SEQUENCE [LARGE SCALE GENOMIC DNA]</scope>
</reference>